<dbReference type="GO" id="GO:0006952">
    <property type="term" value="P:defense response"/>
    <property type="evidence" value="ECO:0007669"/>
    <property type="project" value="UniProtKB-KW"/>
</dbReference>
<dbReference type="OMA" id="ELITHWI"/>
<dbReference type="InterPro" id="IPR002182">
    <property type="entry name" value="NB-ARC"/>
</dbReference>
<dbReference type="InterPro" id="IPR050905">
    <property type="entry name" value="Plant_NBS-LRR"/>
</dbReference>
<dbReference type="InterPro" id="IPR058922">
    <property type="entry name" value="WHD_DRP"/>
</dbReference>
<organism evidence="8 9">
    <name type="scientific">Nelumbo nucifera</name>
    <name type="common">Sacred lotus</name>
    <dbReference type="NCBI Taxonomy" id="4432"/>
    <lineage>
        <taxon>Eukaryota</taxon>
        <taxon>Viridiplantae</taxon>
        <taxon>Streptophyta</taxon>
        <taxon>Embryophyta</taxon>
        <taxon>Tracheophyta</taxon>
        <taxon>Spermatophyta</taxon>
        <taxon>Magnoliopsida</taxon>
        <taxon>Proteales</taxon>
        <taxon>Nelumbonaceae</taxon>
        <taxon>Nelumbo</taxon>
    </lineage>
</organism>
<dbReference type="Proteomes" id="UP000189703">
    <property type="component" value="Unplaced"/>
</dbReference>
<keyword evidence="5" id="KW-0067">ATP-binding</keyword>
<evidence type="ECO:0000256" key="5">
    <source>
        <dbReference type="ARBA" id="ARBA00022840"/>
    </source>
</evidence>
<dbReference type="SUPFAM" id="SSF52058">
    <property type="entry name" value="L domain-like"/>
    <property type="match status" value="2"/>
</dbReference>
<keyword evidence="3" id="KW-0677">Repeat</keyword>
<comment type="similarity">
    <text evidence="1">Belongs to the disease resistance NB-LRR family.</text>
</comment>
<keyword evidence="5" id="KW-0547">Nucleotide-binding</keyword>
<dbReference type="SUPFAM" id="SSF52540">
    <property type="entry name" value="P-loop containing nucleoside triphosphate hydrolases"/>
    <property type="match status" value="1"/>
</dbReference>
<dbReference type="InterPro" id="IPR001611">
    <property type="entry name" value="Leu-rich_rpt"/>
</dbReference>
<dbReference type="PROSITE" id="PS51450">
    <property type="entry name" value="LRR"/>
    <property type="match status" value="5"/>
</dbReference>
<accession>A0A1U8Q5Y8</accession>
<evidence type="ECO:0000313" key="8">
    <source>
        <dbReference type="Proteomes" id="UP000189703"/>
    </source>
</evidence>
<dbReference type="PANTHER" id="PTHR33463">
    <property type="entry name" value="NB-ARC DOMAIN-CONTAINING PROTEIN-RELATED"/>
    <property type="match status" value="1"/>
</dbReference>
<evidence type="ECO:0000256" key="1">
    <source>
        <dbReference type="ARBA" id="ARBA00008894"/>
    </source>
</evidence>
<dbReference type="Pfam" id="PF00931">
    <property type="entry name" value="NB-ARC"/>
    <property type="match status" value="1"/>
</dbReference>
<dbReference type="SMART" id="SM00369">
    <property type="entry name" value="LRR_TYP"/>
    <property type="match status" value="13"/>
</dbReference>
<dbReference type="InterPro" id="IPR027417">
    <property type="entry name" value="P-loop_NTPase"/>
</dbReference>
<evidence type="ECO:0000256" key="2">
    <source>
        <dbReference type="ARBA" id="ARBA00022614"/>
    </source>
</evidence>
<evidence type="ECO:0000256" key="4">
    <source>
        <dbReference type="ARBA" id="ARBA00022821"/>
    </source>
</evidence>
<dbReference type="eggNOG" id="KOG4658">
    <property type="taxonomic scope" value="Eukaryota"/>
</dbReference>
<evidence type="ECO:0000259" key="7">
    <source>
        <dbReference type="Pfam" id="PF23559"/>
    </source>
</evidence>
<dbReference type="Gene3D" id="1.10.10.10">
    <property type="entry name" value="Winged helix-like DNA-binding domain superfamily/Winged helix DNA-binding domain"/>
    <property type="match status" value="1"/>
</dbReference>
<proteinExistence type="inferred from homology"/>
<feature type="domain" description="NB-ARC" evidence="6">
    <location>
        <begin position="6"/>
        <end position="192"/>
    </location>
</feature>
<dbReference type="GO" id="GO:0005524">
    <property type="term" value="F:ATP binding"/>
    <property type="evidence" value="ECO:0007669"/>
    <property type="project" value="UniProtKB-KW"/>
</dbReference>
<dbReference type="RefSeq" id="XP_019053475.1">
    <property type="nucleotide sequence ID" value="XM_019197930.1"/>
</dbReference>
<sequence>MSTMAREQEIEEVLNHLKDVNVKTITLWGKEGVGKTWTARSVMHRAIKENLFDNDSIIWITVGRGCGGLRLIWKIAQELSFVTDSADYDNDEEESMESMVERISASLMGKRFFLILDDIDWSSQNFFDELGIPYPDGQNGSKILITRSDISVDIIDRQNDSNTSGLKTAIDGDVSLHLNSLSEEDALKLFHEKKCIKVSQHINILVQHVVEKCEHLPLVIVVIAGALKDINDSSALKDALDIAVNSGNSNSYLQLLQFGYNMLPSDSIRNCFLYFATLTSEVCDIHYNELVTYWIMEGLIDEFGQIEETYEKGHAVLRELIDRGMIQQRDDHVSMHYLIRKMALHIIDKYHCKIFAKAGFGLTEPLKNGIWRSFKKITLMDYVINAYNSRSKIYNPCALLLEGDRNGLLREIPKAFFLHMQRLQFLALLQVKTKLLPSSLSGLEQLHVLLLRKCDSLKDVSTIQGLRKLVVLDFSGCKALKEIPDGFFDDMHYLQVLDLSETSLKQLPPSLSNLTGLRQLFLKGCLYLEKLPSLEALRKLKVFDLSDAASIKEVGNDNSFNYMSHLQVLNLSGTAIEFLPELCNLKNLYQLLLANCSRLRQFPQIKALEKLEVLDVSDASTLSEVPTLDCLPNLKVLNFSGTSIQQLPFFHNDSMLHQLLLRGCTCLKSLQHPRVLVKLELLDLTDTKISNGIQDESFWFMPNLQILYLSKSFVKELPSFLNLMNLRQLFLTKCSSLTTIPPSEKLTRLEVLDLSGAKALRIIDEKYFDHMISLQILKLSGSQIGKLPSLSMLRNLTELLLSGCPLRNLPDLKELTKLEKLDLSHNSALTELQKQSFQHLHQLRILNLSYTLLESVPDLKALTKLEQLDLSHNSALMELQEESFQNLHQLRILNLSYTLLESLPSISELTNLQKLLLKCCSRLVGLPSLRKLSKLEVLDLSGTKIVKFPYETSELTCLKQLDLLCLEELGDVDWGEITWLPEVVNWDYNISNTPTGWPDILVSNISSIKFLEEWFQYFPQFHFSICGTKEWDRDKDLSFRRTKFCFRELYFRNRHFPDKSENCQLLEVPYPRSLELIDVHYFPSGIEMILIHTELLSLKNCSFITRLLDLGAQRTRLLKECWIEKCHRMDCIDGGQEAVEEDVDLSSLEKLWVSNVANLRHICEGNICPGNFSCLRCLHLECCPRLVNVFSSTLGLENLEILVIKFCDKIENIFGQILFGRGLPKLQRLFLWELPLLKTIYDGFLPSLHDLKVRECPELKELPLVVTEIRTPVEIRGELSWWNNLIWRDERIKSHICYIKWGNF</sequence>
<protein>
    <submittedName>
        <fullName evidence="9">Disease resistance protein At4g19050 isoform X1</fullName>
    </submittedName>
</protein>
<feature type="domain" description="Disease resistance protein winged helix" evidence="7">
    <location>
        <begin position="284"/>
        <end position="343"/>
    </location>
</feature>
<dbReference type="GeneID" id="104598319"/>
<dbReference type="Pfam" id="PF13855">
    <property type="entry name" value="LRR_8"/>
    <property type="match status" value="2"/>
</dbReference>
<dbReference type="OrthoDB" id="28057at2759"/>
<dbReference type="InterPro" id="IPR003591">
    <property type="entry name" value="Leu-rich_rpt_typical-subtyp"/>
</dbReference>
<dbReference type="FunCoup" id="A0A1U8Q5Y8">
    <property type="interactions" value="104"/>
</dbReference>
<keyword evidence="8" id="KW-1185">Reference proteome</keyword>
<evidence type="ECO:0000313" key="9">
    <source>
        <dbReference type="RefSeq" id="XP_019053475.1"/>
    </source>
</evidence>
<dbReference type="Gene3D" id="3.40.50.300">
    <property type="entry name" value="P-loop containing nucleotide triphosphate hydrolases"/>
    <property type="match status" value="1"/>
</dbReference>
<name>A0A1U8Q5Y8_NELNU</name>
<dbReference type="SUPFAM" id="SSF52047">
    <property type="entry name" value="RNI-like"/>
    <property type="match status" value="1"/>
</dbReference>
<dbReference type="InterPro" id="IPR036388">
    <property type="entry name" value="WH-like_DNA-bd_sf"/>
</dbReference>
<reference evidence="9" key="1">
    <citation type="submission" date="2025-08" db="UniProtKB">
        <authorList>
            <consortium name="RefSeq"/>
        </authorList>
    </citation>
    <scope>IDENTIFICATION</scope>
</reference>
<dbReference type="Gene3D" id="3.80.10.10">
    <property type="entry name" value="Ribonuclease Inhibitor"/>
    <property type="match status" value="5"/>
</dbReference>
<evidence type="ECO:0000259" key="6">
    <source>
        <dbReference type="Pfam" id="PF00931"/>
    </source>
</evidence>
<evidence type="ECO:0000256" key="3">
    <source>
        <dbReference type="ARBA" id="ARBA00022737"/>
    </source>
</evidence>
<dbReference type="PANTHER" id="PTHR33463:SF218">
    <property type="entry name" value="DISEASE RESISTANCE PROTEIN RPS2-LIKE"/>
    <property type="match status" value="1"/>
</dbReference>
<dbReference type="Pfam" id="PF23559">
    <property type="entry name" value="WHD_DRP"/>
    <property type="match status" value="1"/>
</dbReference>
<keyword evidence="4" id="KW-0611">Plant defense</keyword>
<gene>
    <name evidence="9" type="primary">LOC104598319</name>
</gene>
<dbReference type="GO" id="GO:0043531">
    <property type="term" value="F:ADP binding"/>
    <property type="evidence" value="ECO:0007669"/>
    <property type="project" value="InterPro"/>
</dbReference>
<dbReference type="Gene3D" id="1.10.8.430">
    <property type="entry name" value="Helical domain of apoptotic protease-activating factors"/>
    <property type="match status" value="1"/>
</dbReference>
<dbReference type="InterPro" id="IPR042197">
    <property type="entry name" value="Apaf_helical"/>
</dbReference>
<dbReference type="InterPro" id="IPR032675">
    <property type="entry name" value="LRR_dom_sf"/>
</dbReference>
<keyword evidence="2" id="KW-0433">Leucine-rich repeat</keyword>
<dbReference type="PRINTS" id="PR00364">
    <property type="entry name" value="DISEASERSIST"/>
</dbReference>